<gene>
    <name evidence="1" type="ORF">ASAP_2994</name>
</gene>
<evidence type="ECO:0000313" key="1">
    <source>
        <dbReference type="EMBL" id="CDG41039.1"/>
    </source>
</evidence>
<organism evidence="1 2">
    <name type="scientific">Asaia bogorensis</name>
    <dbReference type="NCBI Taxonomy" id="91915"/>
    <lineage>
        <taxon>Bacteria</taxon>
        <taxon>Pseudomonadati</taxon>
        <taxon>Pseudomonadota</taxon>
        <taxon>Alphaproteobacteria</taxon>
        <taxon>Acetobacterales</taxon>
        <taxon>Acetobacteraceae</taxon>
        <taxon>Asaia</taxon>
    </lineage>
</organism>
<sequence>MIADAMHNLPHLLAAESLPDSSVLIREVTLAKETFLAEKI</sequence>
<dbReference type="Proteomes" id="UP000027583">
    <property type="component" value="Unassembled WGS sequence"/>
</dbReference>
<dbReference type="EMBL" id="CBLX010000025">
    <property type="protein sequence ID" value="CDG41039.1"/>
    <property type="molecule type" value="Genomic_DNA"/>
</dbReference>
<name>A0A060QIN8_9PROT</name>
<reference evidence="1 2" key="1">
    <citation type="journal article" date="2014" name="Genome Biol. Evol.">
        <title>Acetic acid bacteria genomes reveal functional traits for adaptation to life in insect guts.</title>
        <authorList>
            <person name="Chouaia B."/>
            <person name="Gaiarsa S."/>
            <person name="Crotti E."/>
            <person name="Comandatore F."/>
            <person name="Degli Esposti M."/>
            <person name="Ricci I."/>
            <person name="Alma A."/>
            <person name="Favia G."/>
            <person name="Bandi C."/>
            <person name="Daffonchio D."/>
        </authorList>
    </citation>
    <scope>NUCLEOTIDE SEQUENCE [LARGE SCALE GENOMIC DNA]</scope>
    <source>
        <strain evidence="1 2">SF2.1</strain>
    </source>
</reference>
<accession>A0A060QIN8</accession>
<evidence type="ECO:0000313" key="2">
    <source>
        <dbReference type="Proteomes" id="UP000027583"/>
    </source>
</evidence>
<proteinExistence type="predicted"/>
<reference evidence="1 2" key="2">
    <citation type="journal article" date="2014" name="PLoS ONE">
        <title>Evolution of mitochondria reconstructed from the energy metabolism of living bacteria.</title>
        <authorList>
            <person name="Degli Esposti M."/>
            <person name="Chouaia B."/>
            <person name="Comandatore F."/>
            <person name="Crotti E."/>
            <person name="Sassera D."/>
            <person name="Lievens P.M."/>
            <person name="Daffonchio D."/>
            <person name="Bandi C."/>
        </authorList>
    </citation>
    <scope>NUCLEOTIDE SEQUENCE [LARGE SCALE GENOMIC DNA]</scope>
    <source>
        <strain evidence="1 2">SF2.1</strain>
    </source>
</reference>
<protein>
    <submittedName>
        <fullName evidence="1">Uncharacterized protein</fullName>
    </submittedName>
</protein>
<dbReference type="AlphaFoldDB" id="A0A060QIN8"/>
<comment type="caution">
    <text evidence="1">The sequence shown here is derived from an EMBL/GenBank/DDBJ whole genome shotgun (WGS) entry which is preliminary data.</text>
</comment>